<evidence type="ECO:0000259" key="2">
    <source>
        <dbReference type="Pfam" id="PF20152"/>
    </source>
</evidence>
<feature type="transmembrane region" description="Helical" evidence="1">
    <location>
        <begin position="26"/>
        <end position="48"/>
    </location>
</feature>
<dbReference type="OrthoDB" id="2864380at2759"/>
<dbReference type="PANTHER" id="PTHR40465">
    <property type="entry name" value="CHROMOSOME 1, WHOLE GENOME SHOTGUN SEQUENCE"/>
    <property type="match status" value="1"/>
</dbReference>
<keyword evidence="4" id="KW-1185">Reference proteome</keyword>
<dbReference type="AlphaFoldDB" id="A0A9P5XRT7"/>
<keyword evidence="1" id="KW-0472">Membrane</keyword>
<organism evidence="3 4">
    <name type="scientific">Collybia nuda</name>
    <dbReference type="NCBI Taxonomy" id="64659"/>
    <lineage>
        <taxon>Eukaryota</taxon>
        <taxon>Fungi</taxon>
        <taxon>Dikarya</taxon>
        <taxon>Basidiomycota</taxon>
        <taxon>Agaricomycotina</taxon>
        <taxon>Agaricomycetes</taxon>
        <taxon>Agaricomycetidae</taxon>
        <taxon>Agaricales</taxon>
        <taxon>Tricholomatineae</taxon>
        <taxon>Clitocybaceae</taxon>
        <taxon>Collybia</taxon>
    </lineage>
</organism>
<dbReference type="PANTHER" id="PTHR40465:SF1">
    <property type="entry name" value="DUF6534 DOMAIN-CONTAINING PROTEIN"/>
    <property type="match status" value="1"/>
</dbReference>
<evidence type="ECO:0000313" key="3">
    <source>
        <dbReference type="EMBL" id="KAF9455809.1"/>
    </source>
</evidence>
<feature type="transmembrane region" description="Helical" evidence="1">
    <location>
        <begin position="99"/>
        <end position="118"/>
    </location>
</feature>
<gene>
    <name evidence="3" type="ORF">BDZ94DRAFT_1327380</name>
</gene>
<evidence type="ECO:0000256" key="1">
    <source>
        <dbReference type="SAM" id="Phobius"/>
    </source>
</evidence>
<proteinExistence type="predicted"/>
<feature type="transmembrane region" description="Helical" evidence="1">
    <location>
        <begin position="174"/>
        <end position="195"/>
    </location>
</feature>
<dbReference type="Pfam" id="PF20152">
    <property type="entry name" value="DUF6534"/>
    <property type="match status" value="1"/>
</dbReference>
<reference evidence="3" key="1">
    <citation type="submission" date="2020-11" db="EMBL/GenBank/DDBJ databases">
        <authorList>
            <consortium name="DOE Joint Genome Institute"/>
            <person name="Ahrendt S."/>
            <person name="Riley R."/>
            <person name="Andreopoulos W."/>
            <person name="Labutti K."/>
            <person name="Pangilinan J."/>
            <person name="Ruiz-Duenas F.J."/>
            <person name="Barrasa J.M."/>
            <person name="Sanchez-Garcia M."/>
            <person name="Camarero S."/>
            <person name="Miyauchi S."/>
            <person name="Serrano A."/>
            <person name="Linde D."/>
            <person name="Babiker R."/>
            <person name="Drula E."/>
            <person name="Ayuso-Fernandez I."/>
            <person name="Pacheco R."/>
            <person name="Padilla G."/>
            <person name="Ferreira P."/>
            <person name="Barriuso J."/>
            <person name="Kellner H."/>
            <person name="Castanera R."/>
            <person name="Alfaro M."/>
            <person name="Ramirez L."/>
            <person name="Pisabarro A.G."/>
            <person name="Kuo A."/>
            <person name="Tritt A."/>
            <person name="Lipzen A."/>
            <person name="He G."/>
            <person name="Yan M."/>
            <person name="Ng V."/>
            <person name="Cullen D."/>
            <person name="Martin F."/>
            <person name="Rosso M.-N."/>
            <person name="Henrissat B."/>
            <person name="Hibbett D."/>
            <person name="Martinez A.T."/>
            <person name="Grigoriev I.V."/>
        </authorList>
    </citation>
    <scope>NUCLEOTIDE SEQUENCE</scope>
    <source>
        <strain evidence="3">CBS 247.69</strain>
    </source>
</reference>
<feature type="transmembrane region" description="Helical" evidence="1">
    <location>
        <begin position="207"/>
        <end position="234"/>
    </location>
</feature>
<name>A0A9P5XRT7_9AGAR</name>
<sequence length="336" mass="37625">MIAVFPHHISFTTPRMADISSVIDGFFFGYVITLVLLGIIMVQSWIYVHNNKDAWALRVFVLGLVSLDLAETACTTQLVHHYLISHFGDTNALKSSTNIISADFTITGITFFVVHLFFANRIWKLGKSWYFPAIISFMSTAMLALGISAVFEQKTGLIEFADFQQHHIMIELSLFHGLSALIDILITVSLSWLLSPAQSGYKSTRTVLQRLLAFTITRGILVCLVQIGHILMYVLDSRNLLFWISLHLILTKIYVLTTLVTLNSRASLRDQLQEIDLGDFHISFAPSTSSTRDDAEALRFSESTKAARITICSQLGRTNDPASSADFSQTLDKSHR</sequence>
<dbReference type="InterPro" id="IPR045339">
    <property type="entry name" value="DUF6534"/>
</dbReference>
<feature type="transmembrane region" description="Helical" evidence="1">
    <location>
        <begin position="240"/>
        <end position="262"/>
    </location>
</feature>
<accession>A0A9P5XRT7</accession>
<dbReference type="EMBL" id="MU150516">
    <property type="protein sequence ID" value="KAF9455809.1"/>
    <property type="molecule type" value="Genomic_DNA"/>
</dbReference>
<feature type="transmembrane region" description="Helical" evidence="1">
    <location>
        <begin position="130"/>
        <end position="151"/>
    </location>
</feature>
<evidence type="ECO:0000313" key="4">
    <source>
        <dbReference type="Proteomes" id="UP000807353"/>
    </source>
</evidence>
<comment type="caution">
    <text evidence="3">The sequence shown here is derived from an EMBL/GenBank/DDBJ whole genome shotgun (WGS) entry which is preliminary data.</text>
</comment>
<dbReference type="Proteomes" id="UP000807353">
    <property type="component" value="Unassembled WGS sequence"/>
</dbReference>
<feature type="domain" description="DUF6534" evidence="2">
    <location>
        <begin position="179"/>
        <end position="267"/>
    </location>
</feature>
<keyword evidence="1" id="KW-1133">Transmembrane helix</keyword>
<keyword evidence="1" id="KW-0812">Transmembrane</keyword>
<protein>
    <recommendedName>
        <fullName evidence="2">DUF6534 domain-containing protein</fullName>
    </recommendedName>
</protein>